<evidence type="ECO:0000256" key="3">
    <source>
        <dbReference type="ARBA" id="ARBA00022679"/>
    </source>
</evidence>
<dbReference type="InterPro" id="IPR011009">
    <property type="entry name" value="Kinase-like_dom_sf"/>
</dbReference>
<evidence type="ECO:0000259" key="11">
    <source>
        <dbReference type="PROSITE" id="PS50011"/>
    </source>
</evidence>
<dbReference type="InterPro" id="IPR045216">
    <property type="entry name" value="CK2_alpha"/>
</dbReference>
<accession>A0ABQ7JDA8</accession>
<dbReference type="SMART" id="SM00220">
    <property type="entry name" value="S_TKc"/>
    <property type="match status" value="1"/>
</dbReference>
<sequence>MLNILGNFGWTKQSVLPHSHFLYSNIRFLYGTRKNLSTSRLIQRMPVISGVRDDEPNQPADSVFESALEGRYLPKYYADVNTTRPREYWDYENMPIKWSQPDNYEIVRKIGRGKYSDVFEGIDTARNIKCVFKILKPVKKKKVKREIKVLQNLYNGPNIVKLLDVVKDPCSRTPSLVFEHMENTDFRSLYPVLTDFDVRYYIFQVLKALDYCHSQGIMHRDVKPHNIIINHPKRQLRLIDWGLAEFYHVNKDYNVRVASRYYKGPELLIDQTVYDYSLDIWSLGCVLAGIVFRREPFFYGQDNFDQLLKISIVLGTDKLYDYVDKFNLTFHPHSKNLLGSKHAKKWDSFISPDNEHFCCPEVIDLIDKMLVYDHTQRITPHEAMLHPYFSILQEAESANIER</sequence>
<dbReference type="PROSITE" id="PS50011">
    <property type="entry name" value="PROTEIN_KINASE_DOM"/>
    <property type="match status" value="1"/>
</dbReference>
<dbReference type="GO" id="GO:0016301">
    <property type="term" value="F:kinase activity"/>
    <property type="evidence" value="ECO:0007669"/>
    <property type="project" value="UniProtKB-KW"/>
</dbReference>
<organism evidence="12 13">
    <name type="scientific">Cardiosporidium cionae</name>
    <dbReference type="NCBI Taxonomy" id="476202"/>
    <lineage>
        <taxon>Eukaryota</taxon>
        <taxon>Sar</taxon>
        <taxon>Alveolata</taxon>
        <taxon>Apicomplexa</taxon>
        <taxon>Aconoidasida</taxon>
        <taxon>Nephromycida</taxon>
        <taxon>Cardiosporidium</taxon>
    </lineage>
</organism>
<evidence type="ECO:0000256" key="7">
    <source>
        <dbReference type="ARBA" id="ARBA00047899"/>
    </source>
</evidence>
<dbReference type="PANTHER" id="PTHR24054">
    <property type="entry name" value="CASEIN KINASE II SUBUNIT ALPHA"/>
    <property type="match status" value="1"/>
</dbReference>
<gene>
    <name evidence="12" type="ORF">IE077_001213</name>
</gene>
<feature type="binding site" evidence="9">
    <location>
        <position position="133"/>
    </location>
    <ligand>
        <name>ATP</name>
        <dbReference type="ChEBI" id="CHEBI:30616"/>
    </ligand>
</feature>
<dbReference type="Gene3D" id="3.30.200.20">
    <property type="entry name" value="Phosphorylase Kinase, domain 1"/>
    <property type="match status" value="1"/>
</dbReference>
<protein>
    <recommendedName>
        <fullName evidence="1">non-specific serine/threonine protein kinase</fullName>
        <ecNumber evidence="1">2.7.11.1</ecNumber>
    </recommendedName>
</protein>
<dbReference type="Gene3D" id="1.10.510.10">
    <property type="entry name" value="Transferase(Phosphotransferase) domain 1"/>
    <property type="match status" value="1"/>
</dbReference>
<evidence type="ECO:0000313" key="12">
    <source>
        <dbReference type="EMBL" id="KAF8822017.1"/>
    </source>
</evidence>
<evidence type="ECO:0000256" key="5">
    <source>
        <dbReference type="ARBA" id="ARBA00022777"/>
    </source>
</evidence>
<keyword evidence="6 9" id="KW-0067">ATP-binding</keyword>
<keyword evidence="13" id="KW-1185">Reference proteome</keyword>
<evidence type="ECO:0000256" key="9">
    <source>
        <dbReference type="PROSITE-ProRule" id="PRU10141"/>
    </source>
</evidence>
<evidence type="ECO:0000256" key="1">
    <source>
        <dbReference type="ARBA" id="ARBA00012513"/>
    </source>
</evidence>
<evidence type="ECO:0000256" key="8">
    <source>
        <dbReference type="ARBA" id="ARBA00048679"/>
    </source>
</evidence>
<comment type="similarity">
    <text evidence="10">Belongs to the protein kinase superfamily.</text>
</comment>
<dbReference type="CDD" id="cd14132">
    <property type="entry name" value="STKc_CK2_alpha"/>
    <property type="match status" value="1"/>
</dbReference>
<dbReference type="InterPro" id="IPR000719">
    <property type="entry name" value="Prot_kinase_dom"/>
</dbReference>
<comment type="catalytic activity">
    <reaction evidence="7">
        <text>L-threonyl-[protein] + ATP = O-phospho-L-threonyl-[protein] + ADP + H(+)</text>
        <dbReference type="Rhea" id="RHEA:46608"/>
        <dbReference type="Rhea" id="RHEA-COMP:11060"/>
        <dbReference type="Rhea" id="RHEA-COMP:11605"/>
        <dbReference type="ChEBI" id="CHEBI:15378"/>
        <dbReference type="ChEBI" id="CHEBI:30013"/>
        <dbReference type="ChEBI" id="CHEBI:30616"/>
        <dbReference type="ChEBI" id="CHEBI:61977"/>
        <dbReference type="ChEBI" id="CHEBI:456216"/>
        <dbReference type="EC" id="2.7.11.1"/>
    </reaction>
</comment>
<dbReference type="EC" id="2.7.11.1" evidence="1"/>
<dbReference type="InterPro" id="IPR008271">
    <property type="entry name" value="Ser/Thr_kinase_AS"/>
</dbReference>
<feature type="domain" description="Protein kinase" evidence="11">
    <location>
        <begin position="104"/>
        <end position="389"/>
    </location>
</feature>
<dbReference type="Pfam" id="PF00069">
    <property type="entry name" value="Pkinase"/>
    <property type="match status" value="1"/>
</dbReference>
<evidence type="ECO:0000256" key="6">
    <source>
        <dbReference type="ARBA" id="ARBA00022840"/>
    </source>
</evidence>
<keyword evidence="2 10" id="KW-0723">Serine/threonine-protein kinase</keyword>
<keyword evidence="4 9" id="KW-0547">Nucleotide-binding</keyword>
<comment type="caution">
    <text evidence="12">The sequence shown here is derived from an EMBL/GenBank/DDBJ whole genome shotgun (WGS) entry which is preliminary data.</text>
</comment>
<evidence type="ECO:0000256" key="10">
    <source>
        <dbReference type="RuleBase" id="RU000304"/>
    </source>
</evidence>
<comment type="catalytic activity">
    <reaction evidence="8">
        <text>L-seryl-[protein] + ATP = O-phospho-L-seryl-[protein] + ADP + H(+)</text>
        <dbReference type="Rhea" id="RHEA:17989"/>
        <dbReference type="Rhea" id="RHEA-COMP:9863"/>
        <dbReference type="Rhea" id="RHEA-COMP:11604"/>
        <dbReference type="ChEBI" id="CHEBI:15378"/>
        <dbReference type="ChEBI" id="CHEBI:29999"/>
        <dbReference type="ChEBI" id="CHEBI:30616"/>
        <dbReference type="ChEBI" id="CHEBI:83421"/>
        <dbReference type="ChEBI" id="CHEBI:456216"/>
        <dbReference type="EC" id="2.7.11.1"/>
    </reaction>
</comment>
<dbReference type="Proteomes" id="UP000823046">
    <property type="component" value="Unassembled WGS sequence"/>
</dbReference>
<dbReference type="PROSITE" id="PS00108">
    <property type="entry name" value="PROTEIN_KINASE_ST"/>
    <property type="match status" value="1"/>
</dbReference>
<keyword evidence="5 12" id="KW-0418">Kinase</keyword>
<name>A0ABQ7JDA8_9APIC</name>
<evidence type="ECO:0000313" key="13">
    <source>
        <dbReference type="Proteomes" id="UP000823046"/>
    </source>
</evidence>
<reference evidence="12 13" key="1">
    <citation type="journal article" date="2020" name="bioRxiv">
        <title>Metabolic contributions of an alphaproteobacterial endosymbiont in the apicomplexan Cardiosporidium cionae.</title>
        <authorList>
            <person name="Hunter E.S."/>
            <person name="Paight C.J."/>
            <person name="Lane C.E."/>
        </authorList>
    </citation>
    <scope>NUCLEOTIDE SEQUENCE [LARGE SCALE GENOMIC DNA]</scope>
    <source>
        <strain evidence="12">ESH_2018</strain>
    </source>
</reference>
<dbReference type="InterPro" id="IPR017441">
    <property type="entry name" value="Protein_kinase_ATP_BS"/>
</dbReference>
<proteinExistence type="inferred from homology"/>
<evidence type="ECO:0000256" key="4">
    <source>
        <dbReference type="ARBA" id="ARBA00022741"/>
    </source>
</evidence>
<dbReference type="PROSITE" id="PS00107">
    <property type="entry name" value="PROTEIN_KINASE_ATP"/>
    <property type="match status" value="1"/>
</dbReference>
<keyword evidence="3" id="KW-0808">Transferase</keyword>
<dbReference type="EMBL" id="JADAQX010000097">
    <property type="protein sequence ID" value="KAF8822017.1"/>
    <property type="molecule type" value="Genomic_DNA"/>
</dbReference>
<dbReference type="SUPFAM" id="SSF56112">
    <property type="entry name" value="Protein kinase-like (PK-like)"/>
    <property type="match status" value="1"/>
</dbReference>
<dbReference type="PANTHER" id="PTHR24054:SF0">
    <property type="entry name" value="CASEIN KINASE II SUBUNIT ALPHA"/>
    <property type="match status" value="1"/>
</dbReference>
<evidence type="ECO:0000256" key="2">
    <source>
        <dbReference type="ARBA" id="ARBA00022527"/>
    </source>
</evidence>